<reference evidence="1 2" key="1">
    <citation type="submission" date="2019-09" db="EMBL/GenBank/DDBJ databases">
        <title>Hydrogenophaga aromatica sp. nov., isolated from a para-xylene-degrading enrichment culture.</title>
        <authorList>
            <person name="Tancsics A."/>
            <person name="Banerjee S."/>
        </authorList>
    </citation>
    <scope>NUCLEOTIDE SEQUENCE [LARGE SCALE GENOMIC DNA]</scope>
    <source>
        <strain evidence="1 2">D2P1</strain>
    </source>
</reference>
<dbReference type="Proteomes" id="UP000545507">
    <property type="component" value="Unassembled WGS sequence"/>
</dbReference>
<dbReference type="AlphaFoldDB" id="A0A7Y8GZI0"/>
<sequence>MPIHGCATRALHASLRQAILWPLRTGVSGGQPLHAHRLPAEAPALQPWGAWAFAFADIDGHVIHCVDWAERQPSPDAAHANPRTGRTG</sequence>
<keyword evidence="2" id="KW-1185">Reference proteome</keyword>
<name>A0A7Y8GZI0_9BURK</name>
<organism evidence="1 2">
    <name type="scientific">Hydrogenophaga aromaticivorans</name>
    <dbReference type="NCBI Taxonomy" id="2610898"/>
    <lineage>
        <taxon>Bacteria</taxon>
        <taxon>Pseudomonadati</taxon>
        <taxon>Pseudomonadota</taxon>
        <taxon>Betaproteobacteria</taxon>
        <taxon>Burkholderiales</taxon>
        <taxon>Comamonadaceae</taxon>
        <taxon>Hydrogenophaga</taxon>
    </lineage>
</organism>
<protein>
    <submittedName>
        <fullName evidence="1">Uncharacterized protein</fullName>
    </submittedName>
</protein>
<gene>
    <name evidence="1" type="ORF">F3K02_16535</name>
</gene>
<evidence type="ECO:0000313" key="2">
    <source>
        <dbReference type="Proteomes" id="UP000545507"/>
    </source>
</evidence>
<comment type="caution">
    <text evidence="1">The sequence shown here is derived from an EMBL/GenBank/DDBJ whole genome shotgun (WGS) entry which is preliminary data.</text>
</comment>
<accession>A0A7Y8GZI0</accession>
<proteinExistence type="predicted"/>
<evidence type="ECO:0000313" key="1">
    <source>
        <dbReference type="EMBL" id="NWF46847.1"/>
    </source>
</evidence>
<dbReference type="RefSeq" id="WP_177136746.1">
    <property type="nucleotide sequence ID" value="NZ_VYGV01000015.1"/>
</dbReference>
<dbReference type="EMBL" id="VYGV01000015">
    <property type="protein sequence ID" value="NWF46847.1"/>
    <property type="molecule type" value="Genomic_DNA"/>
</dbReference>